<evidence type="ECO:0000256" key="1">
    <source>
        <dbReference type="ARBA" id="ARBA00004141"/>
    </source>
</evidence>
<comment type="subcellular location">
    <subcellularLocation>
        <location evidence="1">Membrane</location>
        <topology evidence="1">Multi-pass membrane protein</topology>
    </subcellularLocation>
</comment>
<dbReference type="InterPro" id="IPR037185">
    <property type="entry name" value="EmrE-like"/>
</dbReference>
<accession>Q47JX5</accession>
<proteinExistence type="inferred from homology"/>
<gene>
    <name evidence="8" type="ordered locus">Daro_0097</name>
</gene>
<reference evidence="8" key="1">
    <citation type="submission" date="2005-08" db="EMBL/GenBank/DDBJ databases">
        <title>Complete sequence of Dechloromonas aromatica RCB.</title>
        <authorList>
            <person name="Salinero K.K."/>
            <person name="Copeland A."/>
            <person name="Lucas S."/>
            <person name="Lapidus A."/>
            <person name="Barry K."/>
            <person name="Detter J.C."/>
            <person name="Glavina T."/>
            <person name="Hammon N."/>
            <person name="Israni S."/>
            <person name="Pitluck S."/>
            <person name="Di Bartolo G."/>
            <person name="Trong S."/>
            <person name="Schmutz J."/>
            <person name="Larimer F."/>
            <person name="Land M."/>
            <person name="Ivanova N."/>
            <person name="Richardson P."/>
        </authorList>
    </citation>
    <scope>NUCLEOTIDE SEQUENCE</scope>
    <source>
        <strain evidence="8">RCB</strain>
    </source>
</reference>
<dbReference type="InterPro" id="IPR000620">
    <property type="entry name" value="EamA_dom"/>
</dbReference>
<evidence type="ECO:0000256" key="6">
    <source>
        <dbReference type="SAM" id="Phobius"/>
    </source>
</evidence>
<feature type="transmembrane region" description="Helical" evidence="6">
    <location>
        <begin position="275"/>
        <end position="294"/>
    </location>
</feature>
<evidence type="ECO:0000256" key="4">
    <source>
        <dbReference type="ARBA" id="ARBA00022989"/>
    </source>
</evidence>
<feature type="transmembrane region" description="Helical" evidence="6">
    <location>
        <begin position="252"/>
        <end position="269"/>
    </location>
</feature>
<feature type="transmembrane region" description="Helical" evidence="6">
    <location>
        <begin position="159"/>
        <end position="177"/>
    </location>
</feature>
<keyword evidence="4 6" id="KW-1133">Transmembrane helix</keyword>
<dbReference type="Pfam" id="PF00892">
    <property type="entry name" value="EamA"/>
    <property type="match status" value="2"/>
</dbReference>
<dbReference type="eggNOG" id="COG0697">
    <property type="taxonomic scope" value="Bacteria"/>
</dbReference>
<dbReference type="HOGENOM" id="CLU_033863_4_2_4"/>
<evidence type="ECO:0000256" key="3">
    <source>
        <dbReference type="ARBA" id="ARBA00022692"/>
    </source>
</evidence>
<name>Q47JX5_DECAR</name>
<dbReference type="SUPFAM" id="SSF103481">
    <property type="entry name" value="Multidrug resistance efflux transporter EmrE"/>
    <property type="match status" value="2"/>
</dbReference>
<feature type="domain" description="EamA" evidence="7">
    <location>
        <begin position="13"/>
        <end position="143"/>
    </location>
</feature>
<feature type="transmembrane region" description="Helical" evidence="6">
    <location>
        <begin position="12"/>
        <end position="31"/>
    </location>
</feature>
<evidence type="ECO:0000259" key="7">
    <source>
        <dbReference type="Pfam" id="PF00892"/>
    </source>
</evidence>
<dbReference type="STRING" id="159087.Daro_0097"/>
<dbReference type="InterPro" id="IPR050638">
    <property type="entry name" value="AA-Vitamin_Transporters"/>
</dbReference>
<dbReference type="PANTHER" id="PTHR32322">
    <property type="entry name" value="INNER MEMBRANE TRANSPORTER"/>
    <property type="match status" value="1"/>
</dbReference>
<dbReference type="GO" id="GO:0016020">
    <property type="term" value="C:membrane"/>
    <property type="evidence" value="ECO:0007669"/>
    <property type="project" value="UniProtKB-SubCell"/>
</dbReference>
<feature type="transmembrane region" description="Helical" evidence="6">
    <location>
        <begin position="37"/>
        <end position="60"/>
    </location>
</feature>
<sequence>MPQKALSLTYAKLVAAMFMWGGTWIAGRIIAQELSAPLAVASIRFVVTALALAGFALLTGKGAPAPKTTREWGVVSGLGFFGIFLYGLCFFFGLQHITAGRGALVVALNPVVIVLAAWLFGHERMNRRKALGSAIALAGCLTVIGNGNPLALVEGTVGIGEWLIVGCVMSWTAYTFIGRMATRTLSPLATTLYASLIGALLLGLAALVQGDIAPASWSWRVWTGLFFLAIFGTAIAYTWFTEAVHTLGAGHASVFINLVPVFAVLQAALLLDERLGLPVLFGGLLVIAGVWLTTKQKISLEISK</sequence>
<feature type="transmembrane region" description="Helical" evidence="6">
    <location>
        <begin position="72"/>
        <end position="93"/>
    </location>
</feature>
<dbReference type="PANTHER" id="PTHR32322:SF2">
    <property type="entry name" value="EAMA DOMAIN-CONTAINING PROTEIN"/>
    <property type="match status" value="1"/>
</dbReference>
<dbReference type="EMBL" id="CP000089">
    <property type="protein sequence ID" value="AAZ44856.1"/>
    <property type="molecule type" value="Genomic_DNA"/>
</dbReference>
<feature type="transmembrane region" description="Helical" evidence="6">
    <location>
        <begin position="99"/>
        <end position="120"/>
    </location>
</feature>
<feature type="transmembrane region" description="Helical" evidence="6">
    <location>
        <begin position="132"/>
        <end position="153"/>
    </location>
</feature>
<evidence type="ECO:0000313" key="8">
    <source>
        <dbReference type="EMBL" id="AAZ44856.1"/>
    </source>
</evidence>
<protein>
    <recommendedName>
        <fullName evidence="7">EamA domain-containing protein</fullName>
    </recommendedName>
</protein>
<evidence type="ECO:0000256" key="2">
    <source>
        <dbReference type="ARBA" id="ARBA00007362"/>
    </source>
</evidence>
<dbReference type="KEGG" id="dar:Daro_0097"/>
<keyword evidence="5 6" id="KW-0472">Membrane</keyword>
<dbReference type="AlphaFoldDB" id="Q47JX5"/>
<feature type="transmembrane region" description="Helical" evidence="6">
    <location>
        <begin position="221"/>
        <end position="240"/>
    </location>
</feature>
<comment type="similarity">
    <text evidence="2">Belongs to the EamA transporter family.</text>
</comment>
<keyword evidence="3 6" id="KW-0812">Transmembrane</keyword>
<feature type="transmembrane region" description="Helical" evidence="6">
    <location>
        <begin position="189"/>
        <end position="209"/>
    </location>
</feature>
<feature type="domain" description="EamA" evidence="7">
    <location>
        <begin position="159"/>
        <end position="294"/>
    </location>
</feature>
<evidence type="ECO:0000256" key="5">
    <source>
        <dbReference type="ARBA" id="ARBA00023136"/>
    </source>
</evidence>
<organism evidence="8">
    <name type="scientific">Dechloromonas aromatica (strain RCB)</name>
    <dbReference type="NCBI Taxonomy" id="159087"/>
    <lineage>
        <taxon>Bacteria</taxon>
        <taxon>Pseudomonadati</taxon>
        <taxon>Pseudomonadota</taxon>
        <taxon>Betaproteobacteria</taxon>
        <taxon>Rhodocyclales</taxon>
        <taxon>Azonexaceae</taxon>
        <taxon>Dechloromonas</taxon>
    </lineage>
</organism>
<dbReference type="OrthoDB" id="5186724at2"/>